<accession>A0A0L0DLT2</accession>
<dbReference type="EMBL" id="GL349480">
    <property type="protein sequence ID" value="KNC53267.1"/>
    <property type="molecule type" value="Genomic_DNA"/>
</dbReference>
<dbReference type="GO" id="GO:0008289">
    <property type="term" value="F:lipid binding"/>
    <property type="evidence" value="ECO:0007669"/>
    <property type="project" value="InterPro"/>
</dbReference>
<protein>
    <recommendedName>
        <fullName evidence="2">START domain-containing protein</fullName>
    </recommendedName>
</protein>
<keyword evidence="4" id="KW-1185">Reference proteome</keyword>
<dbReference type="SMART" id="SM00234">
    <property type="entry name" value="START"/>
    <property type="match status" value="3"/>
</dbReference>
<proteinExistence type="predicted"/>
<evidence type="ECO:0000313" key="4">
    <source>
        <dbReference type="Proteomes" id="UP000054408"/>
    </source>
</evidence>
<gene>
    <name evidence="3" type="ORF">AMSG_08757</name>
</gene>
<dbReference type="eggNOG" id="KOG2761">
    <property type="taxonomic scope" value="Eukaryota"/>
</dbReference>
<feature type="domain" description="START" evidence="2">
    <location>
        <begin position="549"/>
        <end position="714"/>
    </location>
</feature>
<feature type="domain" description="START" evidence="2">
    <location>
        <begin position="326"/>
        <end position="491"/>
    </location>
</feature>
<dbReference type="PANTHER" id="PTHR19308">
    <property type="entry name" value="PHOSPHATIDYLCHOLINE TRANSFER PROTEIN"/>
    <property type="match status" value="1"/>
</dbReference>
<dbReference type="CDD" id="cd00177">
    <property type="entry name" value="START"/>
    <property type="match status" value="4"/>
</dbReference>
<dbReference type="Gene3D" id="3.30.530.20">
    <property type="match status" value="4"/>
</dbReference>
<evidence type="ECO:0000313" key="3">
    <source>
        <dbReference type="EMBL" id="KNC53267.1"/>
    </source>
</evidence>
<dbReference type="InterPro" id="IPR051213">
    <property type="entry name" value="START_lipid_transfer"/>
</dbReference>
<dbReference type="RefSeq" id="XP_013754531.1">
    <property type="nucleotide sequence ID" value="XM_013899077.1"/>
</dbReference>
<feature type="region of interest" description="Disordered" evidence="1">
    <location>
        <begin position="260"/>
        <end position="295"/>
    </location>
</feature>
<dbReference type="GeneID" id="25567375"/>
<evidence type="ECO:0000259" key="2">
    <source>
        <dbReference type="PROSITE" id="PS50848"/>
    </source>
</evidence>
<dbReference type="Proteomes" id="UP000054408">
    <property type="component" value="Unassembled WGS sequence"/>
</dbReference>
<dbReference type="PANTHER" id="PTHR19308:SF14">
    <property type="entry name" value="START DOMAIN-CONTAINING PROTEIN"/>
    <property type="match status" value="1"/>
</dbReference>
<dbReference type="InterPro" id="IPR023393">
    <property type="entry name" value="START-like_dom_sf"/>
</dbReference>
<dbReference type="OrthoDB" id="196858at2759"/>
<sequence length="977" mass="107911">MTTAGLAAAATAFSVHTMHAGRIRDDPQKRTELMQEVMTEAVPEYAPTHRYAAICLESHDRVRDMVNTPNGWEPFHEANDVVILRKTVDGSPLQQVKGTGMINAPPRAIAEVVRDISRKGEYDDMLDDAYTVEELDEWTMLNYSSFKRVWPTTARDFLTLQHEKEYEDGTIVIAFFSVDDAVCEPKKSHVRARVEIGGWILEPVEGEPLQCRATYAAQVDLAGSLPASVVNKATSKAPMCIDGLRSVVANMPLEDYVFTPPSPPVPSASSSLNADKVDADDPGSLPAPAEDPNDMGVDSGYTPTHRYAAICLESHDQVRDMVNTPNGWEPFHEANDVIILRKTVDGSPLQQVKGTGMINAPPRAIAEVVRDISRKGEYDDMLDDAYTVEELDEWTMLNYSSFKRVWPTTARDFLTLQHEKEYEDGTIVIAFFSVDDAVCEPKKSHVRARVEIGGWILEPVEGEPLQCRATYAAQVDLAGSLPASVVNKATSKAPMCIDGLRSVVANMPLEDYRTRTTWGVDSGYTPTHRYAAICLESHDQVRDMVNTPNGWEPFHEANDVVILRKTVDGSPLQQVKGTGMINAPPRAIAEVVRDISRKGEYDDMLDDAYTVEELDEWTMLNYSSFKRVWPTTARDFLTLQHEKEYEDGTIVIAFFSVDDAVCEPKKSHVRARVEIGGWILEPVEGEPLQCRATYAAQVDLAGSLPASVVNKATSKAPMCIDGLRSVVANMPLEDYVFTPPPPPAVANTPPTVLKIDDDTAKEEVEQAAANNETEAPIPALPEHLAAIRQTGMMAALDVQHTAESMAAVTPSNYKETKSVAEAHGWSYVNDKNDVVTFRKRVPGYSIHAFLGKGVIPLPAATIYTTLCNMAHRLEYDRLLRDYSIINQIDDQTRVVWMLHEAKACLLTHARDFVVVLHQAAAADGSFVAAGRSITVPEKPEDESVVRGEVYASGWHLKPLADDPSQTMVTYLTQINVA</sequence>
<dbReference type="GO" id="GO:0005737">
    <property type="term" value="C:cytoplasm"/>
    <property type="evidence" value="ECO:0007669"/>
    <property type="project" value="UniProtKB-ARBA"/>
</dbReference>
<dbReference type="InterPro" id="IPR002913">
    <property type="entry name" value="START_lipid-bd_dom"/>
</dbReference>
<dbReference type="Pfam" id="PF01852">
    <property type="entry name" value="START"/>
    <property type="match status" value="4"/>
</dbReference>
<name>A0A0L0DLT2_THETB</name>
<organism evidence="3 4">
    <name type="scientific">Thecamonas trahens ATCC 50062</name>
    <dbReference type="NCBI Taxonomy" id="461836"/>
    <lineage>
        <taxon>Eukaryota</taxon>
        <taxon>Apusozoa</taxon>
        <taxon>Apusomonadida</taxon>
        <taxon>Apusomonadidae</taxon>
        <taxon>Thecamonas</taxon>
    </lineage>
</organism>
<dbReference type="PROSITE" id="PS50848">
    <property type="entry name" value="START"/>
    <property type="match status" value="4"/>
</dbReference>
<reference evidence="3 4" key="1">
    <citation type="submission" date="2010-05" db="EMBL/GenBank/DDBJ databases">
        <title>The Genome Sequence of Thecamonas trahens ATCC 50062.</title>
        <authorList>
            <consortium name="The Broad Institute Genome Sequencing Platform"/>
            <person name="Russ C."/>
            <person name="Cuomo C."/>
            <person name="Shea T."/>
            <person name="Young S.K."/>
            <person name="Zeng Q."/>
            <person name="Koehrsen M."/>
            <person name="Haas B."/>
            <person name="Borodovsky M."/>
            <person name="Guigo R."/>
            <person name="Alvarado L."/>
            <person name="Berlin A."/>
            <person name="Bochicchio J."/>
            <person name="Borenstein D."/>
            <person name="Chapman S."/>
            <person name="Chen Z."/>
            <person name="Freedman E."/>
            <person name="Gellesch M."/>
            <person name="Goldberg J."/>
            <person name="Griggs A."/>
            <person name="Gujja S."/>
            <person name="Heilman E."/>
            <person name="Heiman D."/>
            <person name="Hepburn T."/>
            <person name="Howarth C."/>
            <person name="Jen D."/>
            <person name="Larson L."/>
            <person name="Mehta T."/>
            <person name="Park D."/>
            <person name="Pearson M."/>
            <person name="Roberts A."/>
            <person name="Saif S."/>
            <person name="Shenoy N."/>
            <person name="Sisk P."/>
            <person name="Stolte C."/>
            <person name="Sykes S."/>
            <person name="Thomson T."/>
            <person name="Walk T."/>
            <person name="White J."/>
            <person name="Yandava C."/>
            <person name="Burger G."/>
            <person name="Gray M.W."/>
            <person name="Holland P.W.H."/>
            <person name="King N."/>
            <person name="Lang F.B.F."/>
            <person name="Roger A.J."/>
            <person name="Ruiz-Trillo I."/>
            <person name="Lander E."/>
            <person name="Nusbaum C."/>
        </authorList>
    </citation>
    <scope>NUCLEOTIDE SEQUENCE [LARGE SCALE GENOMIC DNA]</scope>
    <source>
        <strain evidence="3 4">ATCC 50062</strain>
    </source>
</reference>
<feature type="domain" description="START" evidence="2">
    <location>
        <begin position="70"/>
        <end position="235"/>
    </location>
</feature>
<feature type="domain" description="START" evidence="2">
    <location>
        <begin position="820"/>
        <end position="977"/>
    </location>
</feature>
<dbReference type="SUPFAM" id="SSF55961">
    <property type="entry name" value="Bet v1-like"/>
    <property type="match status" value="4"/>
</dbReference>
<dbReference type="AlphaFoldDB" id="A0A0L0DLT2"/>
<evidence type="ECO:0000256" key="1">
    <source>
        <dbReference type="SAM" id="MobiDB-lite"/>
    </source>
</evidence>